<dbReference type="RefSeq" id="WP_255865731.1">
    <property type="nucleotide sequence ID" value="NZ_CP104263.1"/>
</dbReference>
<dbReference type="Proteomes" id="UP001206924">
    <property type="component" value="Unassembled WGS sequence"/>
</dbReference>
<evidence type="ECO:0000313" key="1">
    <source>
        <dbReference type="EMBL" id="MCQ1950397.1"/>
    </source>
</evidence>
<reference evidence="1 2" key="1">
    <citation type="submission" date="2022-07" db="EMBL/GenBank/DDBJ databases">
        <title>Novel species in genus Arthrobacter.</title>
        <authorList>
            <person name="Liu Y."/>
        </authorList>
    </citation>
    <scope>NUCLEOTIDE SEQUENCE [LARGE SCALE GENOMIC DNA]</scope>
    <source>
        <strain evidence="2">zg-Y859</strain>
    </source>
</reference>
<name>A0ABT1NTJ4_9MICC</name>
<comment type="caution">
    <text evidence="1">The sequence shown here is derived from an EMBL/GenBank/DDBJ whole genome shotgun (WGS) entry which is preliminary data.</text>
</comment>
<sequence length="180" mass="20064">MGDSRAQLLDLSVDEADAEGHLVRVRDWFRRTGWSEADPAAYDEYYEMYPADSFGERSSRLFAGNGVYSFVPLHGIYIGGGDSYGPRCRKCGTEYDLDEAVQLAIAWSDSHVEPVLSCTSCSRQERMGDWEILGSLTVASFAIIVDVHDHSLNSDPLIAALLEELRSQLGGRWVHMVENI</sequence>
<evidence type="ECO:0000313" key="2">
    <source>
        <dbReference type="Proteomes" id="UP001206924"/>
    </source>
</evidence>
<proteinExistence type="predicted"/>
<keyword evidence="2" id="KW-1185">Reference proteome</keyword>
<organism evidence="1 2">
    <name type="scientific">Arthrobacter jinronghuae</name>
    <dbReference type="NCBI Taxonomy" id="2964609"/>
    <lineage>
        <taxon>Bacteria</taxon>
        <taxon>Bacillati</taxon>
        <taxon>Actinomycetota</taxon>
        <taxon>Actinomycetes</taxon>
        <taxon>Micrococcales</taxon>
        <taxon>Micrococcaceae</taxon>
        <taxon>Arthrobacter</taxon>
    </lineage>
</organism>
<gene>
    <name evidence="1" type="ORF">NNX28_10680</name>
</gene>
<accession>A0ABT1NTJ4</accession>
<protein>
    <submittedName>
        <fullName evidence="1">Uncharacterized protein</fullName>
    </submittedName>
</protein>
<dbReference type="EMBL" id="JANFLP010000010">
    <property type="protein sequence ID" value="MCQ1950397.1"/>
    <property type="molecule type" value="Genomic_DNA"/>
</dbReference>